<proteinExistence type="predicted"/>
<name>A0A831KB77_9GAMM</name>
<evidence type="ECO:0008006" key="2">
    <source>
        <dbReference type="Google" id="ProtNLM"/>
    </source>
</evidence>
<sequence length="270" mass="29862">MMKRLIDWEALNAYIDGELSPADAAEIARAVMLDKRLAIQVAELTRLKAVTSELQPCSRPEINLGQIDQPNRWYSQVAAWLILPLTGALLSTILLTREPAPDSSIVDAEAIHHQWLNSVRLSKQPGTGVGQLLQASINTLQLDAYAPDLSKVNLMYAETSRISMTTEEGHGEGVHIGYLGPNGCKVSLVVSKYVESRSSNLQSVNHDGRTVYRWRIKRSGFYLLASHMDPRRLDEIAKAVYRMTRTHTPLNASATLALNKAKSESTPCTV</sequence>
<dbReference type="EMBL" id="DRCV01000064">
    <property type="protein sequence ID" value="HDK37669.1"/>
    <property type="molecule type" value="Genomic_DNA"/>
</dbReference>
<gene>
    <name evidence="1" type="ORF">ENG92_01445</name>
</gene>
<dbReference type="Proteomes" id="UP000885822">
    <property type="component" value="Unassembled WGS sequence"/>
</dbReference>
<evidence type="ECO:0000313" key="1">
    <source>
        <dbReference type="EMBL" id="HDK37669.1"/>
    </source>
</evidence>
<reference evidence="1" key="1">
    <citation type="journal article" date="2020" name="mSystems">
        <title>Genome- and Community-Level Interaction Insights into Carbon Utilization and Element Cycling Functions of Hydrothermarchaeota in Hydrothermal Sediment.</title>
        <authorList>
            <person name="Zhou Z."/>
            <person name="Liu Y."/>
            <person name="Xu W."/>
            <person name="Pan J."/>
            <person name="Luo Z.H."/>
            <person name="Li M."/>
        </authorList>
    </citation>
    <scope>NUCLEOTIDE SEQUENCE [LARGE SCALE GENOMIC DNA]</scope>
    <source>
        <strain evidence="1">HyVt-26</strain>
    </source>
</reference>
<comment type="caution">
    <text evidence="1">The sequence shown here is derived from an EMBL/GenBank/DDBJ whole genome shotgun (WGS) entry which is preliminary data.</text>
</comment>
<protein>
    <recommendedName>
        <fullName evidence="2">Anti-sigma factor</fullName>
    </recommendedName>
</protein>
<accession>A0A831KB77</accession>
<dbReference type="AlphaFoldDB" id="A0A831KB77"/>
<organism evidence="1">
    <name type="scientific">Thiolapillus brandeum</name>
    <dbReference type="NCBI Taxonomy" id="1076588"/>
    <lineage>
        <taxon>Bacteria</taxon>
        <taxon>Pseudomonadati</taxon>
        <taxon>Pseudomonadota</taxon>
        <taxon>Gammaproteobacteria</taxon>
        <taxon>Chromatiales</taxon>
        <taxon>Sedimenticolaceae</taxon>
        <taxon>Thiolapillus</taxon>
    </lineage>
</organism>